<evidence type="ECO:0000313" key="2">
    <source>
        <dbReference type="Proteomes" id="UP001185028"/>
    </source>
</evidence>
<dbReference type="InterPro" id="IPR016195">
    <property type="entry name" value="Pol/histidinol_Pase-like"/>
</dbReference>
<comment type="caution">
    <text evidence="1">The sequence shown here is derived from an EMBL/GenBank/DDBJ whole genome shotgun (WGS) entry which is preliminary data.</text>
</comment>
<dbReference type="CDD" id="cd19067">
    <property type="entry name" value="PfuEndoQ-like"/>
    <property type="match status" value="1"/>
</dbReference>
<dbReference type="SUPFAM" id="SSF89550">
    <property type="entry name" value="PHP domain-like"/>
    <property type="match status" value="1"/>
</dbReference>
<dbReference type="SUPFAM" id="SSF47781">
    <property type="entry name" value="RuvA domain 2-like"/>
    <property type="match status" value="1"/>
</dbReference>
<dbReference type="PANTHER" id="PTHR40084:SF1">
    <property type="entry name" value="PHOSPHOTRANSFERASE"/>
    <property type="match status" value="1"/>
</dbReference>
<dbReference type="Gene3D" id="1.10.150.20">
    <property type="entry name" value="5' to 3' exonuclease, C-terminal subdomain"/>
    <property type="match status" value="1"/>
</dbReference>
<protein>
    <submittedName>
        <fullName evidence="1">Uncharacterized protein (TIGR00375 family)</fullName>
    </submittedName>
</protein>
<gene>
    <name evidence="1" type="ORF">JOC58_001157</name>
</gene>
<proteinExistence type="predicted"/>
<evidence type="ECO:0000313" key="1">
    <source>
        <dbReference type="EMBL" id="MDR6243272.1"/>
    </source>
</evidence>
<reference evidence="1 2" key="1">
    <citation type="submission" date="2023-07" db="EMBL/GenBank/DDBJ databases">
        <title>Genomic Encyclopedia of Type Strains, Phase IV (KMG-IV): sequencing the most valuable type-strain genomes for metagenomic binning, comparative biology and taxonomic classification.</title>
        <authorList>
            <person name="Goeker M."/>
        </authorList>
    </citation>
    <scope>NUCLEOTIDE SEQUENCE [LARGE SCALE GENOMIC DNA]</scope>
    <source>
        <strain evidence="1 2">DSM 22170</strain>
    </source>
</reference>
<dbReference type="Pfam" id="PF13263">
    <property type="entry name" value="PHP_C"/>
    <property type="match status" value="1"/>
</dbReference>
<dbReference type="InterPro" id="IPR010994">
    <property type="entry name" value="RuvA_2-like"/>
</dbReference>
<dbReference type="Gene3D" id="3.20.20.140">
    <property type="entry name" value="Metal-dependent hydrolases"/>
    <property type="match status" value="1"/>
</dbReference>
<keyword evidence="2" id="KW-1185">Reference proteome</keyword>
<dbReference type="EMBL" id="JAVDQH010000003">
    <property type="protein sequence ID" value="MDR6243272.1"/>
    <property type="molecule type" value="Genomic_DNA"/>
</dbReference>
<name>A0ABU1IVH1_9BACL</name>
<dbReference type="PANTHER" id="PTHR40084">
    <property type="entry name" value="PHOSPHOHYDROLASE, PHP FAMILY"/>
    <property type="match status" value="1"/>
</dbReference>
<organism evidence="1 2">
    <name type="scientific">Paenibacillus hunanensis</name>
    <dbReference type="NCBI Taxonomy" id="539262"/>
    <lineage>
        <taxon>Bacteria</taxon>
        <taxon>Bacillati</taxon>
        <taxon>Bacillota</taxon>
        <taxon>Bacilli</taxon>
        <taxon>Bacillales</taxon>
        <taxon>Paenibacillaceae</taxon>
        <taxon>Paenibacillus</taxon>
    </lineage>
</organism>
<dbReference type="Proteomes" id="UP001185028">
    <property type="component" value="Unassembled WGS sequence"/>
</dbReference>
<accession>A0ABU1IVH1</accession>
<sequence length="426" mass="47143">MAFDQAGRRAEVMKDSMPSAELLSGINTYSEHTVQLQQVYADLHIHIGRSEDGQPVKISGSRNLTFANIAKEASERKGIGLIGIIDCHSPGVRADIRTLIATGEMSELPGGGIRYRDTTILLGSEIEIREPGQQECHVLVYFRDLERMDDFAEWMRTRMKNIQLSSQRLHTTYRELQQQTKQRGGLFMPAHMFTPHKGIYGSVTAHMSDVFDLELVDGGELGLSADTTMAGYISELDRYPLFTNSDAHSLGKIGREYNVLRMKEASFDGLLGVLHGNEGAHIEANYGLDPRLGKYHRTYCRNCEHIIHESGAVLERCPYCGSTQLTIGVLDRVLHIADRSQPEPPADRPPYRYQVPLSFIPGLGPARMNRLLEVFGTEMAILHRSSASELEAVVGKEIANYIVLAREGRLTLSAGGGGAYGKVVTG</sequence>